<reference evidence="1" key="1">
    <citation type="submission" date="2023-04" db="EMBL/GenBank/DDBJ databases">
        <title>Ambrosiozyma monospora NBRC 10751.</title>
        <authorList>
            <person name="Ichikawa N."/>
            <person name="Sato H."/>
            <person name="Tonouchi N."/>
        </authorList>
    </citation>
    <scope>NUCLEOTIDE SEQUENCE</scope>
    <source>
        <strain evidence="1">NBRC 10751</strain>
    </source>
</reference>
<organism evidence="1 2">
    <name type="scientific">Ambrosiozyma monospora</name>
    <name type="common">Yeast</name>
    <name type="synonym">Endomycopsis monosporus</name>
    <dbReference type="NCBI Taxonomy" id="43982"/>
    <lineage>
        <taxon>Eukaryota</taxon>
        <taxon>Fungi</taxon>
        <taxon>Dikarya</taxon>
        <taxon>Ascomycota</taxon>
        <taxon>Saccharomycotina</taxon>
        <taxon>Pichiomycetes</taxon>
        <taxon>Pichiales</taxon>
        <taxon>Pichiaceae</taxon>
        <taxon>Ambrosiozyma</taxon>
    </lineage>
</organism>
<protein>
    <submittedName>
        <fullName evidence="1">Unnamed protein product</fullName>
    </submittedName>
</protein>
<dbReference type="EMBL" id="BSXS01000360">
    <property type="protein sequence ID" value="GME72162.1"/>
    <property type="molecule type" value="Genomic_DNA"/>
</dbReference>
<accession>A0ACB5ST79</accession>
<proteinExistence type="predicted"/>
<evidence type="ECO:0000313" key="2">
    <source>
        <dbReference type="Proteomes" id="UP001165064"/>
    </source>
</evidence>
<dbReference type="Proteomes" id="UP001165064">
    <property type="component" value="Unassembled WGS sequence"/>
</dbReference>
<sequence length="109" mass="13054">MISHYRSSTRLMKVEMGILQGSVIAPLLFLLYTTPMLEEINKEVQQTETNINSHNKKIEKKWHINTSVYLVDVTIYLQRNQYDDNNKLQHTFQFVYKNQRNWGCVQYQI</sequence>
<comment type="caution">
    <text evidence="1">The sequence shown here is derived from an EMBL/GenBank/DDBJ whole genome shotgun (WGS) entry which is preliminary data.</text>
</comment>
<keyword evidence="2" id="KW-1185">Reference proteome</keyword>
<name>A0ACB5ST79_AMBMO</name>
<evidence type="ECO:0000313" key="1">
    <source>
        <dbReference type="EMBL" id="GME72162.1"/>
    </source>
</evidence>
<gene>
    <name evidence="1" type="ORF">Amon02_000087200</name>
</gene>